<feature type="signal peptide" evidence="1">
    <location>
        <begin position="1"/>
        <end position="26"/>
    </location>
</feature>
<dbReference type="AlphaFoldDB" id="A0A0A0D107"/>
<feature type="chain" id="PRO_5001960685" evidence="1">
    <location>
        <begin position="27"/>
        <end position="253"/>
    </location>
</feature>
<evidence type="ECO:0000256" key="1">
    <source>
        <dbReference type="SAM" id="SignalP"/>
    </source>
</evidence>
<comment type="caution">
    <text evidence="2">The sequence shown here is derived from an EMBL/GenBank/DDBJ whole genome shotgun (WGS) entry which is preliminary data.</text>
</comment>
<gene>
    <name evidence="2" type="ORF">P409_21940</name>
</gene>
<dbReference type="RefSeq" id="WP_034843681.1">
    <property type="nucleotide sequence ID" value="NZ_JANX01000332.1"/>
</dbReference>
<dbReference type="Proteomes" id="UP000029995">
    <property type="component" value="Unassembled WGS sequence"/>
</dbReference>
<protein>
    <submittedName>
        <fullName evidence="2">Uncharacterized protein</fullName>
    </submittedName>
</protein>
<sequence length="253" mass="26495">MQHVQRWSAAALLALLVGTSAGLAQAADAESFNFEGTLGPTRVGMTLVVQDGKIAAPSHYFYQKHLTDIPLTGDAAKGVTLTEPGGGTFALQFKGNGSNGSDPLTFDNSVGLTGTWTGKDGKALPVALDLTGNAGPTAPGERWYQDLTSESDAAFEAKVQGFYTTVMAGDRAGAANFVHFPLTVNVTAKEHLRITSPDQLNAHWDKIFTPAWLKQAGTALPHDLAVIDGMAALGSGLAYFSDKGVETINVSTD</sequence>
<evidence type="ECO:0000313" key="3">
    <source>
        <dbReference type="Proteomes" id="UP000029995"/>
    </source>
</evidence>
<dbReference type="EMBL" id="JANX01000332">
    <property type="protein sequence ID" value="KGM32346.1"/>
    <property type="molecule type" value="Genomic_DNA"/>
</dbReference>
<accession>A0A0A0D107</accession>
<organism evidence="2 3">
    <name type="scientific">Inquilinus limosus MP06</name>
    <dbReference type="NCBI Taxonomy" id="1398085"/>
    <lineage>
        <taxon>Bacteria</taxon>
        <taxon>Pseudomonadati</taxon>
        <taxon>Pseudomonadota</taxon>
        <taxon>Alphaproteobacteria</taxon>
        <taxon>Rhodospirillales</taxon>
        <taxon>Rhodospirillaceae</taxon>
        <taxon>Inquilinus</taxon>
    </lineage>
</organism>
<proteinExistence type="predicted"/>
<keyword evidence="1" id="KW-0732">Signal</keyword>
<reference evidence="2 3" key="1">
    <citation type="submission" date="2014-01" db="EMBL/GenBank/DDBJ databases">
        <title>Genome sequence determination for a cystic fibrosis isolate, Inquilinus limosus.</title>
        <authorList>
            <person name="Pino M."/>
            <person name="Di Conza J."/>
            <person name="Gutkind G."/>
        </authorList>
    </citation>
    <scope>NUCLEOTIDE SEQUENCE [LARGE SCALE GENOMIC DNA]</scope>
    <source>
        <strain evidence="2 3">MP06</strain>
    </source>
</reference>
<evidence type="ECO:0000313" key="2">
    <source>
        <dbReference type="EMBL" id="KGM32346.1"/>
    </source>
</evidence>
<dbReference type="OrthoDB" id="7224468at2"/>
<name>A0A0A0D107_9PROT</name>